<dbReference type="EMBL" id="FNTB01000001">
    <property type="protein sequence ID" value="SEC33854.1"/>
    <property type="molecule type" value="Genomic_DNA"/>
</dbReference>
<dbReference type="InterPro" id="IPR008670">
    <property type="entry name" value="CoA_reduct_LuxC"/>
</dbReference>
<dbReference type="AlphaFoldDB" id="A0A1H4RQ26"/>
<dbReference type="InterPro" id="IPR016161">
    <property type="entry name" value="Ald_DH/histidinol_DH"/>
</dbReference>
<dbReference type="Pfam" id="PF05893">
    <property type="entry name" value="LuxC"/>
    <property type="match status" value="1"/>
</dbReference>
<reference evidence="2 3" key="1">
    <citation type="submission" date="2016-10" db="EMBL/GenBank/DDBJ databases">
        <authorList>
            <person name="de Groot N.N."/>
        </authorList>
    </citation>
    <scope>NUCLEOTIDE SEQUENCE [LARGE SCALE GENOMIC DNA]</scope>
    <source>
        <strain evidence="2 3">MAR_2009_71</strain>
    </source>
</reference>
<dbReference type="GO" id="GO:0003995">
    <property type="term" value="F:acyl-CoA dehydrogenase activity"/>
    <property type="evidence" value="ECO:0007669"/>
    <property type="project" value="InterPro"/>
</dbReference>
<sequence>MAHSNLTITAFVKLGNFLRTFCELIDKNTISDHLNDKWVSSFKSEIERAHHYNGWFTEENCTHAFKEWGKVLSEENIEAWLSNYDLSINNEKVVALILAGNIPLVGFHDLLCVLITGNKALVKLSSNDQKLIPLLIDFLIDIEPSLKDKVIFTKEKLDHYDAVIATGSNNTARYFEYYFGKKPNIIRKNRNSVAVLSGKESQEELTALGEDIFRYFGLGCRSVSKIYLPKEYNIDTFFKAMFPYNSIINHHKYANNYDYNKAVYLMSEFKLLDNGFLILKEEESFGSPIASLFYEYYEDESTLKEKLKDNKENLQCIVSSGFVEDEISFGNTQKPMLNDYADGIDTIAFLLNTSKN</sequence>
<gene>
    <name evidence="2" type="ORF">SAMN05192540_2927</name>
</gene>
<accession>A0A1H4RQ26</accession>
<dbReference type="SUPFAM" id="SSF53720">
    <property type="entry name" value="ALDH-like"/>
    <property type="match status" value="1"/>
</dbReference>
<dbReference type="RefSeq" id="WP_074673666.1">
    <property type="nucleotide sequence ID" value="NZ_FNTB01000001.1"/>
</dbReference>
<evidence type="ECO:0000256" key="1">
    <source>
        <dbReference type="ARBA" id="ARBA00022857"/>
    </source>
</evidence>
<dbReference type="OrthoDB" id="1522941at2"/>
<dbReference type="Proteomes" id="UP000183038">
    <property type="component" value="Unassembled WGS sequence"/>
</dbReference>
<proteinExistence type="predicted"/>
<evidence type="ECO:0000313" key="3">
    <source>
        <dbReference type="Proteomes" id="UP000183038"/>
    </source>
</evidence>
<evidence type="ECO:0000313" key="2">
    <source>
        <dbReference type="EMBL" id="SEC33854.1"/>
    </source>
</evidence>
<name>A0A1H4RQ26_9FLAO</name>
<organism evidence="2 3">
    <name type="scientific">Maribacter dokdonensis</name>
    <dbReference type="NCBI Taxonomy" id="320912"/>
    <lineage>
        <taxon>Bacteria</taxon>
        <taxon>Pseudomonadati</taxon>
        <taxon>Bacteroidota</taxon>
        <taxon>Flavobacteriia</taxon>
        <taxon>Flavobacteriales</taxon>
        <taxon>Flavobacteriaceae</taxon>
        <taxon>Maribacter</taxon>
    </lineage>
</organism>
<keyword evidence="1" id="KW-0521">NADP</keyword>
<protein>
    <submittedName>
        <fullName evidence="2">Acyl-CoA reductase (LuxC)</fullName>
    </submittedName>
</protein>
<dbReference type="GO" id="GO:0008218">
    <property type="term" value="P:bioluminescence"/>
    <property type="evidence" value="ECO:0007669"/>
    <property type="project" value="InterPro"/>
</dbReference>